<name>A0A2A2K3A5_9BILA</name>
<proteinExistence type="inferred from homology"/>
<accession>A0A2A2K3A5</accession>
<evidence type="ECO:0000313" key="4">
    <source>
        <dbReference type="EMBL" id="PAV68408.1"/>
    </source>
</evidence>
<comment type="similarity">
    <text evidence="1">Belongs to the GILT family.</text>
</comment>
<protein>
    <submittedName>
        <fullName evidence="4">Uncharacterized protein</fullName>
    </submittedName>
</protein>
<dbReference type="Pfam" id="PF03227">
    <property type="entry name" value="GILT"/>
    <property type="match status" value="1"/>
</dbReference>
<dbReference type="OrthoDB" id="958254at2759"/>
<dbReference type="Proteomes" id="UP000218231">
    <property type="component" value="Unassembled WGS sequence"/>
</dbReference>
<feature type="chain" id="PRO_5013149758" evidence="3">
    <location>
        <begin position="20"/>
        <end position="207"/>
    </location>
</feature>
<organism evidence="4 5">
    <name type="scientific">Diploscapter pachys</name>
    <dbReference type="NCBI Taxonomy" id="2018661"/>
    <lineage>
        <taxon>Eukaryota</taxon>
        <taxon>Metazoa</taxon>
        <taxon>Ecdysozoa</taxon>
        <taxon>Nematoda</taxon>
        <taxon>Chromadorea</taxon>
        <taxon>Rhabditida</taxon>
        <taxon>Rhabditina</taxon>
        <taxon>Rhabditomorpha</taxon>
        <taxon>Rhabditoidea</taxon>
        <taxon>Rhabditidae</taxon>
        <taxon>Diploscapter</taxon>
    </lineage>
</organism>
<dbReference type="STRING" id="2018661.A0A2A2K3A5"/>
<dbReference type="PANTHER" id="PTHR13234:SF70">
    <property type="entry name" value="GILT-LIKE PROTEIN C02D5.2"/>
    <property type="match status" value="1"/>
</dbReference>
<dbReference type="AlphaFoldDB" id="A0A2A2K3A5"/>
<dbReference type="EMBL" id="LIAE01009762">
    <property type="protein sequence ID" value="PAV68408.1"/>
    <property type="molecule type" value="Genomic_DNA"/>
</dbReference>
<dbReference type="InterPro" id="IPR004911">
    <property type="entry name" value="Interferon-induced_GILT"/>
</dbReference>
<dbReference type="GO" id="GO:0016671">
    <property type="term" value="F:oxidoreductase activity, acting on a sulfur group of donors, disulfide as acceptor"/>
    <property type="evidence" value="ECO:0007669"/>
    <property type="project" value="InterPro"/>
</dbReference>
<sequence>MPTLPHFCFWIFIVVSVSATSPEHENIALSDSDIIKLSCLFFREDCPDHLTDLAAADRIFWRAVAPKDKEPKLNSVNLEIYMESQCPDTSRFMHKQMMPAWEKLSHTGRIDLTIIPFGKARCVEKGGDYEMRECTESPRGRKLLALSGSRTASLKPAVNFIPWIMIDGERNTDAIYDLTENLCKKLEPAPEECSVYVKKEEEQNQPV</sequence>
<keyword evidence="2" id="KW-0325">Glycoprotein</keyword>
<dbReference type="PANTHER" id="PTHR13234">
    <property type="entry name" value="GAMMA-INTERFERON INDUCIBLE LYSOSOMAL THIOL REDUCTASE GILT"/>
    <property type="match status" value="1"/>
</dbReference>
<gene>
    <name evidence="4" type="ORF">WR25_09755</name>
</gene>
<reference evidence="4" key="1">
    <citation type="journal article" date="2017" name="Curr. Biol.">
        <title>Genome architecture and evolution of a unichromosomal asexual nematode.</title>
        <authorList>
            <person name="Fradin H."/>
            <person name="Zegar C."/>
            <person name="Gutwein M."/>
            <person name="Lucas J."/>
            <person name="Kovtun M."/>
            <person name="Corcoran D."/>
            <person name="Baugh L.R."/>
            <person name="Kiontke K."/>
            <person name="Gunsalus K."/>
            <person name="Fitch D.H."/>
            <person name="Piano F."/>
        </authorList>
    </citation>
    <scope>NUCLEOTIDE SEQUENCE [LARGE SCALE GENOMIC DNA]</scope>
    <source>
        <strain evidence="4">PF1309</strain>
    </source>
</reference>
<comment type="caution">
    <text evidence="4">The sequence shown here is derived from an EMBL/GenBank/DDBJ whole genome shotgun (WGS) entry which is preliminary data.</text>
</comment>
<evidence type="ECO:0000313" key="5">
    <source>
        <dbReference type="Proteomes" id="UP000218231"/>
    </source>
</evidence>
<evidence type="ECO:0000256" key="2">
    <source>
        <dbReference type="ARBA" id="ARBA00023180"/>
    </source>
</evidence>
<keyword evidence="3" id="KW-0732">Signal</keyword>
<evidence type="ECO:0000256" key="1">
    <source>
        <dbReference type="ARBA" id="ARBA00005679"/>
    </source>
</evidence>
<evidence type="ECO:0000256" key="3">
    <source>
        <dbReference type="SAM" id="SignalP"/>
    </source>
</evidence>
<feature type="signal peptide" evidence="3">
    <location>
        <begin position="1"/>
        <end position="19"/>
    </location>
</feature>
<keyword evidence="5" id="KW-1185">Reference proteome</keyword>